<keyword evidence="3" id="KW-0560">Oxidoreductase</keyword>
<dbReference type="EMBL" id="NXGX01000005">
    <property type="protein sequence ID" value="PKR57719.1"/>
    <property type="molecule type" value="Genomic_DNA"/>
</dbReference>
<dbReference type="GO" id="GO:0046872">
    <property type="term" value="F:metal ion binding"/>
    <property type="evidence" value="ECO:0007669"/>
    <property type="project" value="UniProtKB-KW"/>
</dbReference>
<dbReference type="Gene3D" id="2.102.10.10">
    <property type="entry name" value="Rieske [2Fe-2S] iron-sulphur domain"/>
    <property type="match status" value="1"/>
</dbReference>
<protein>
    <submittedName>
        <fullName evidence="8">Nitrite reductase (NAD(P)H) small subunit</fullName>
    </submittedName>
</protein>
<sequence>MTDILSWIDVGPVANIPRQGARTLQTETDRIAIFRTLDDQVYALLDRCPHKQGPLAQGIVHGHFVTCPLHNMVFSLETGEAQGPDDGCAAKVECKIVNGTVRVGLTELQAGLRHAG</sequence>
<dbReference type="InterPro" id="IPR012748">
    <property type="entry name" value="Rieske-like_NirD"/>
</dbReference>
<evidence type="ECO:0000256" key="4">
    <source>
        <dbReference type="ARBA" id="ARBA00023004"/>
    </source>
</evidence>
<evidence type="ECO:0000256" key="3">
    <source>
        <dbReference type="ARBA" id="ARBA00023002"/>
    </source>
</evidence>
<keyword evidence="1" id="KW-0001">2Fe-2S</keyword>
<proteinExistence type="predicted"/>
<keyword evidence="5" id="KW-0411">Iron-sulfur</keyword>
<dbReference type="GO" id="GO:0051537">
    <property type="term" value="F:2 iron, 2 sulfur cluster binding"/>
    <property type="evidence" value="ECO:0007669"/>
    <property type="project" value="UniProtKB-KW"/>
</dbReference>
<dbReference type="NCBIfam" id="TIGR02378">
    <property type="entry name" value="nirD_assim_sml"/>
    <property type="match status" value="1"/>
</dbReference>
<dbReference type="InterPro" id="IPR036922">
    <property type="entry name" value="Rieske_2Fe-2S_sf"/>
</dbReference>
<keyword evidence="9" id="KW-1185">Reference proteome</keyword>
<feature type="domain" description="Rieske" evidence="7">
    <location>
        <begin position="8"/>
        <end position="103"/>
    </location>
</feature>
<keyword evidence="2" id="KW-0479">Metal-binding</keyword>
<dbReference type="PANTHER" id="PTHR21496">
    <property type="entry name" value="FERREDOXIN-RELATED"/>
    <property type="match status" value="1"/>
</dbReference>
<evidence type="ECO:0000256" key="5">
    <source>
        <dbReference type="ARBA" id="ARBA00023014"/>
    </source>
</evidence>
<evidence type="ECO:0000256" key="2">
    <source>
        <dbReference type="ARBA" id="ARBA00022723"/>
    </source>
</evidence>
<dbReference type="InterPro" id="IPR017941">
    <property type="entry name" value="Rieske_2Fe-2S"/>
</dbReference>
<dbReference type="AlphaFoldDB" id="A0A2N3L4F2"/>
<dbReference type="GO" id="GO:0008942">
    <property type="term" value="F:nitrite reductase [NAD(P)H] activity"/>
    <property type="evidence" value="ECO:0007669"/>
    <property type="project" value="InterPro"/>
</dbReference>
<evidence type="ECO:0000256" key="1">
    <source>
        <dbReference type="ARBA" id="ARBA00022714"/>
    </source>
</evidence>
<dbReference type="SUPFAM" id="SSF50022">
    <property type="entry name" value="ISP domain"/>
    <property type="match status" value="1"/>
</dbReference>
<evidence type="ECO:0000313" key="8">
    <source>
        <dbReference type="EMBL" id="PKR57719.1"/>
    </source>
</evidence>
<name>A0A2N3L4F2_9PROT</name>
<organism evidence="8 9">
    <name type="scientific">Thalassospira lohafexi</name>
    <dbReference type="NCBI Taxonomy" id="744227"/>
    <lineage>
        <taxon>Bacteria</taxon>
        <taxon>Pseudomonadati</taxon>
        <taxon>Pseudomonadota</taxon>
        <taxon>Alphaproteobacteria</taxon>
        <taxon>Rhodospirillales</taxon>
        <taxon>Thalassospiraceae</taxon>
        <taxon>Thalassospira</taxon>
    </lineage>
</organism>
<dbReference type="CDD" id="cd03530">
    <property type="entry name" value="Rieske_NirD_small_Bacillus"/>
    <property type="match status" value="1"/>
</dbReference>
<keyword evidence="4" id="KW-0408">Iron</keyword>
<evidence type="ECO:0000313" key="9">
    <source>
        <dbReference type="Proteomes" id="UP000233332"/>
    </source>
</evidence>
<reference evidence="8 9" key="1">
    <citation type="submission" date="2017-09" db="EMBL/GenBank/DDBJ databases">
        <title>Biodiversity and function of Thalassospira species in the particle-attached aromatic-hydrocarbon-degrading consortia from the surface seawater of the China South Sea.</title>
        <authorList>
            <person name="Dong C."/>
            <person name="Lai Q."/>
            <person name="Shao Z."/>
        </authorList>
    </citation>
    <scope>NUCLEOTIDE SEQUENCE [LARGE SCALE GENOMIC DNA]</scope>
    <source>
        <strain evidence="8 9">139Z-12</strain>
    </source>
</reference>
<dbReference type="PROSITE" id="PS51296">
    <property type="entry name" value="RIESKE"/>
    <property type="match status" value="1"/>
</dbReference>
<gene>
    <name evidence="8" type="primary">nirD</name>
    <name evidence="8" type="ORF">COO92_13160</name>
</gene>
<dbReference type="PANTHER" id="PTHR21496:SF23">
    <property type="entry name" value="3-PHENYLPROPIONATE_CINNAMIC ACID DIOXYGENASE FERREDOXIN SUBUNIT"/>
    <property type="match status" value="1"/>
</dbReference>
<dbReference type="Pfam" id="PF00355">
    <property type="entry name" value="Rieske"/>
    <property type="match status" value="1"/>
</dbReference>
<evidence type="ECO:0000259" key="7">
    <source>
        <dbReference type="PROSITE" id="PS51296"/>
    </source>
</evidence>
<dbReference type="Proteomes" id="UP000233332">
    <property type="component" value="Unassembled WGS sequence"/>
</dbReference>
<dbReference type="GO" id="GO:0042128">
    <property type="term" value="P:nitrate assimilation"/>
    <property type="evidence" value="ECO:0007669"/>
    <property type="project" value="UniProtKB-KW"/>
</dbReference>
<evidence type="ECO:0000256" key="6">
    <source>
        <dbReference type="ARBA" id="ARBA00023063"/>
    </source>
</evidence>
<dbReference type="RefSeq" id="WP_101302797.1">
    <property type="nucleotide sequence ID" value="NZ_NXGX01000005.1"/>
</dbReference>
<keyword evidence="6" id="KW-0534">Nitrate assimilation</keyword>
<accession>A0A2N3L4F2</accession>
<comment type="caution">
    <text evidence="8">The sequence shown here is derived from an EMBL/GenBank/DDBJ whole genome shotgun (WGS) entry which is preliminary data.</text>
</comment>